<protein>
    <submittedName>
        <fullName evidence="3">Alpha-glucosidase</fullName>
    </submittedName>
</protein>
<dbReference type="RefSeq" id="WP_090186546.1">
    <property type="nucleotide sequence ID" value="NZ_FOTF01000004.1"/>
</dbReference>
<dbReference type="PANTHER" id="PTHR10357:SF179">
    <property type="entry name" value="NEUTRAL AND BASIC AMINO ACID TRANSPORT PROTEIN RBAT"/>
    <property type="match status" value="1"/>
</dbReference>
<evidence type="ECO:0000313" key="4">
    <source>
        <dbReference type="Proteomes" id="UP000199550"/>
    </source>
</evidence>
<comment type="similarity">
    <text evidence="1">Belongs to the glycosyl hydrolase 13 family.</text>
</comment>
<feature type="domain" description="Glycosyl hydrolase family 13 catalytic" evidence="2">
    <location>
        <begin position="11"/>
        <end position="387"/>
    </location>
</feature>
<dbReference type="Pfam" id="PF00128">
    <property type="entry name" value="Alpha-amylase"/>
    <property type="match status" value="1"/>
</dbReference>
<dbReference type="Gene3D" id="3.90.400.10">
    <property type="entry name" value="Oligo-1,6-glucosidase, Domain 2"/>
    <property type="match status" value="1"/>
</dbReference>
<accession>A0A1I4DK78</accession>
<keyword evidence="4" id="KW-1185">Reference proteome</keyword>
<evidence type="ECO:0000313" key="3">
    <source>
        <dbReference type="EMBL" id="SFK94014.1"/>
    </source>
</evidence>
<dbReference type="SUPFAM" id="SSF51445">
    <property type="entry name" value="(Trans)glycosidases"/>
    <property type="match status" value="1"/>
</dbReference>
<dbReference type="OrthoDB" id="9805159at2"/>
<dbReference type="STRING" id="195913.SAMN04488004_104227"/>
<dbReference type="Gene3D" id="3.20.20.80">
    <property type="entry name" value="Glycosidases"/>
    <property type="match status" value="1"/>
</dbReference>
<dbReference type="InterPro" id="IPR045857">
    <property type="entry name" value="O16G_dom_2"/>
</dbReference>
<name>A0A1I4DK78_9RHOB</name>
<dbReference type="Proteomes" id="UP000199550">
    <property type="component" value="Unassembled WGS sequence"/>
</dbReference>
<evidence type="ECO:0000256" key="1">
    <source>
        <dbReference type="ARBA" id="ARBA00008061"/>
    </source>
</evidence>
<dbReference type="SMART" id="SM00642">
    <property type="entry name" value="Aamy"/>
    <property type="match status" value="1"/>
</dbReference>
<dbReference type="GO" id="GO:0004556">
    <property type="term" value="F:alpha-amylase activity"/>
    <property type="evidence" value="ECO:0007669"/>
    <property type="project" value="TreeGrafter"/>
</dbReference>
<sequence length="506" mass="56717">MEHNKTPAICQIYPRSFQDSNGSGTGDLPGITRRLDQIADLGVDAIWLSPIYVSPMIDGGYDIVDHRHIDPMFGTLDDFDTMVAKAHDLGLQVYLDQVLNHTSDQSPWFQDAIAGDEGKADHYLWRDPKPDGSPPNNWLSQFGLPAWHWNHQRRQYYYSQFLPQQPCLNLRCPGVQDAIATQMRGWRDRGVDGFRFDVVTAFLWDEVMKDNPPARPEVQDKVAGENFNPYTYQDHVYDMLPGDGAAYAENLRKWAGDDAYLFGENTSGNQSIELAMAFTQPGRLDAVYTTDLPEGRGSPATIADMVNRSDSLHRIAGWLSSHDQPRHSRGDASDLVLALQMAFLPGPWIIYQGEDLSLPQPKLAKGDVTDPLDLLYWPDGPGREGARVPVPWTADRTDHHGFTSGMPWLPMAWDGKTVQRGLNVVRPFYREVIGLRRDHDWAGAQVIACEADGDVLDMTIQTQTDQRFRGLFSHGAGQPGNCPDTEPLFRADPADAQGWFGAIWQV</sequence>
<dbReference type="EMBL" id="FOTF01000004">
    <property type="protein sequence ID" value="SFK94014.1"/>
    <property type="molecule type" value="Genomic_DNA"/>
</dbReference>
<proteinExistence type="inferred from homology"/>
<organism evidence="3 4">
    <name type="scientific">Loktanella salsilacus</name>
    <dbReference type="NCBI Taxonomy" id="195913"/>
    <lineage>
        <taxon>Bacteria</taxon>
        <taxon>Pseudomonadati</taxon>
        <taxon>Pseudomonadota</taxon>
        <taxon>Alphaproteobacteria</taxon>
        <taxon>Rhodobacterales</taxon>
        <taxon>Roseobacteraceae</taxon>
        <taxon>Loktanella</taxon>
    </lineage>
</organism>
<dbReference type="InterPro" id="IPR006047">
    <property type="entry name" value="GH13_cat_dom"/>
</dbReference>
<dbReference type="InterPro" id="IPR017853">
    <property type="entry name" value="GH"/>
</dbReference>
<reference evidence="3 4" key="1">
    <citation type="submission" date="2016-10" db="EMBL/GenBank/DDBJ databases">
        <authorList>
            <person name="de Groot N.N."/>
        </authorList>
    </citation>
    <scope>NUCLEOTIDE SEQUENCE [LARGE SCALE GENOMIC DNA]</scope>
    <source>
        <strain evidence="3 4">DSM 16199</strain>
    </source>
</reference>
<evidence type="ECO:0000259" key="2">
    <source>
        <dbReference type="SMART" id="SM00642"/>
    </source>
</evidence>
<dbReference type="GO" id="GO:0009313">
    <property type="term" value="P:oligosaccharide catabolic process"/>
    <property type="evidence" value="ECO:0007669"/>
    <property type="project" value="TreeGrafter"/>
</dbReference>
<dbReference type="PANTHER" id="PTHR10357">
    <property type="entry name" value="ALPHA-AMYLASE FAMILY MEMBER"/>
    <property type="match status" value="1"/>
</dbReference>
<dbReference type="AlphaFoldDB" id="A0A1I4DK78"/>
<gene>
    <name evidence="3" type="ORF">SAMN04488004_104227</name>
</gene>